<feature type="domain" description="XLR/SYCP3/FAM9" evidence="3">
    <location>
        <begin position="72"/>
        <end position="202"/>
    </location>
</feature>
<dbReference type="InterPro" id="IPR051443">
    <property type="entry name" value="XLR/SYCP3"/>
</dbReference>
<evidence type="ECO:0000313" key="6">
    <source>
        <dbReference type="RGD" id="1563270"/>
    </source>
</evidence>
<dbReference type="CTD" id="302172"/>
<reference evidence="4" key="3">
    <citation type="submission" date="2025-09" db="UniProtKB">
        <authorList>
            <consortium name="Ensembl"/>
        </authorList>
    </citation>
    <scope>IDENTIFICATION</scope>
    <source>
        <strain evidence="4">Brown Norway</strain>
    </source>
</reference>
<proteinExistence type="inferred from homology"/>
<keyword evidence="5" id="KW-1185">Reference proteome</keyword>
<reference evidence="4" key="2">
    <citation type="submission" date="2025-08" db="UniProtKB">
        <authorList>
            <consortium name="Ensembl"/>
        </authorList>
    </citation>
    <scope>IDENTIFICATION</scope>
    <source>
        <strain evidence="4">Brown Norway</strain>
    </source>
</reference>
<dbReference type="GO" id="GO:0007286">
    <property type="term" value="P:spermatid development"/>
    <property type="evidence" value="ECO:0000318"/>
    <property type="project" value="GO_Central"/>
</dbReference>
<organism evidence="4 5">
    <name type="scientific">Rattus norvegicus</name>
    <name type="common">Rat</name>
    <dbReference type="NCBI Taxonomy" id="10116"/>
    <lineage>
        <taxon>Eukaryota</taxon>
        <taxon>Metazoa</taxon>
        <taxon>Chordata</taxon>
        <taxon>Craniata</taxon>
        <taxon>Vertebrata</taxon>
        <taxon>Euteleostomi</taxon>
        <taxon>Mammalia</taxon>
        <taxon>Eutheria</taxon>
        <taxon>Euarchontoglires</taxon>
        <taxon>Glires</taxon>
        <taxon>Rodentia</taxon>
        <taxon>Myomorpha</taxon>
        <taxon>Muroidea</taxon>
        <taxon>Muridae</taxon>
        <taxon>Murinae</taxon>
        <taxon>Rattus</taxon>
    </lineage>
</organism>
<evidence type="ECO:0000256" key="1">
    <source>
        <dbReference type="ARBA" id="ARBA00010283"/>
    </source>
</evidence>
<dbReference type="OrthoDB" id="9621602at2759"/>
<dbReference type="AGR" id="RGD:1563270"/>
<feature type="compositionally biased region" description="Polar residues" evidence="2">
    <location>
        <begin position="25"/>
        <end position="41"/>
    </location>
</feature>
<dbReference type="GO" id="GO:0007341">
    <property type="term" value="P:penetration of zona pellucida"/>
    <property type="evidence" value="ECO:0007669"/>
    <property type="project" value="Ensembl"/>
</dbReference>
<dbReference type="Proteomes" id="UP000002494">
    <property type="component" value="Chromosome X"/>
</dbReference>
<comment type="similarity">
    <text evidence="1">Belongs to the XLR/SYCP3 family.</text>
</comment>
<gene>
    <name evidence="4 6" type="primary">Sycp3l2</name>
    <name evidence="6" type="synonym">RGD1563270</name>
</gene>
<name>A0A8I6GE18_RAT</name>
<evidence type="ECO:0000313" key="5">
    <source>
        <dbReference type="Proteomes" id="UP000002494"/>
    </source>
</evidence>
<feature type="region of interest" description="Disordered" evidence="2">
    <location>
        <begin position="23"/>
        <end position="55"/>
    </location>
</feature>
<dbReference type="InterPro" id="IPR006888">
    <property type="entry name" value="XLR/SYCP3/FAM9_dom"/>
</dbReference>
<dbReference type="GeneTree" id="ENSGT00390000000062"/>
<sequence>MDSRKHFSVYSFYSGEDEDDVLEYSTHSTPTARSPVFSNTEKAVVPPRRDGRDTRNEVKNRMENIGAHLSNAVLEKKKRMESYIKGAVKDCDKHIKQHWKVHQDEVREFKIEYTEQIITLFHQWDSDMKKVGDLEDNLTSAFCQQQKTFQQSRSRQSHSLKALKQENDKFLKSMENLEKDKSSVLSSIHSEFKKQIVFLQRKITDG</sequence>
<reference evidence="4" key="1">
    <citation type="submission" date="2024-01" db="EMBL/GenBank/DDBJ databases">
        <title>GRCr8: a new rat reference genome assembly contstructed from accurate long reads and long range scaffolding.</title>
        <authorList>
            <person name="Doris P.A."/>
            <person name="Kalbfleisch T."/>
            <person name="Li K."/>
            <person name="Howe K."/>
            <person name="Wood J."/>
        </authorList>
    </citation>
    <scope>NUCLEOTIDE SEQUENCE [LARGE SCALE GENOMIC DNA]</scope>
    <source>
        <strain evidence="4">Brown Norway</strain>
    </source>
</reference>
<dbReference type="KEGG" id="rno:302172"/>
<evidence type="ECO:0000313" key="4">
    <source>
        <dbReference type="Ensembl" id="ENSRNOP00000086429.2"/>
    </source>
</evidence>
<dbReference type="GO" id="GO:0051321">
    <property type="term" value="P:meiotic cell cycle"/>
    <property type="evidence" value="ECO:0000318"/>
    <property type="project" value="GO_Central"/>
</dbReference>
<dbReference type="GO" id="GO:0007340">
    <property type="term" value="P:acrosome reaction"/>
    <property type="evidence" value="ECO:0007669"/>
    <property type="project" value="Ensembl"/>
</dbReference>
<dbReference type="OMA" id="CDKHIKQ"/>
<protein>
    <submittedName>
        <fullName evidence="4">Synaptonemal complex protein 3 like 2</fullName>
    </submittedName>
</protein>
<dbReference type="AlphaFoldDB" id="A0A8I6GE18"/>
<dbReference type="RGD" id="1563270">
    <property type="gene designation" value="Sycp3l2"/>
</dbReference>
<dbReference type="GO" id="GO:0000795">
    <property type="term" value="C:synaptonemal complex"/>
    <property type="evidence" value="ECO:0000318"/>
    <property type="project" value="GO_Central"/>
</dbReference>
<dbReference type="Pfam" id="PF04803">
    <property type="entry name" value="Cor1"/>
    <property type="match status" value="1"/>
</dbReference>
<evidence type="ECO:0000256" key="2">
    <source>
        <dbReference type="SAM" id="MobiDB-lite"/>
    </source>
</evidence>
<dbReference type="PANTHER" id="PTHR19368:SF21">
    <property type="entry name" value="GENE MODEL 773, (NCBI)"/>
    <property type="match status" value="1"/>
</dbReference>
<accession>A0A8I6GE18</accession>
<dbReference type="PANTHER" id="PTHR19368">
    <property type="entry name" value="XLR/SCP3/FAM9"/>
    <property type="match status" value="1"/>
</dbReference>
<evidence type="ECO:0000259" key="3">
    <source>
        <dbReference type="Pfam" id="PF04803"/>
    </source>
</evidence>
<dbReference type="Ensembl" id="ENSRNOT00000076498.3">
    <property type="protein sequence ID" value="ENSRNOP00000086429.2"/>
    <property type="gene ID" value="ENSRNOG00000051360.3"/>
</dbReference>